<proteinExistence type="predicted"/>
<reference evidence="2 3" key="1">
    <citation type="submission" date="2024-04" db="EMBL/GenBank/DDBJ databases">
        <title>Polymorphospora sp. isolated from Baiyangdian Lake in Xiong'an New Area.</title>
        <authorList>
            <person name="Zhang X."/>
            <person name="Liu J."/>
        </authorList>
    </citation>
    <scope>NUCLEOTIDE SEQUENCE [LARGE SCALE GENOMIC DNA]</scope>
    <source>
        <strain evidence="2 3">2-325</strain>
    </source>
</reference>
<dbReference type="EMBL" id="JBCGDC010000030">
    <property type="protein sequence ID" value="MFB6394080.1"/>
    <property type="molecule type" value="Genomic_DNA"/>
</dbReference>
<protein>
    <submittedName>
        <fullName evidence="2">Uncharacterized protein</fullName>
    </submittedName>
</protein>
<gene>
    <name evidence="2" type="ORF">AAFH96_13325</name>
</gene>
<organism evidence="2 3">
    <name type="scientific">Polymorphospora lycopeni</name>
    <dbReference type="NCBI Taxonomy" id="3140240"/>
    <lineage>
        <taxon>Bacteria</taxon>
        <taxon>Bacillati</taxon>
        <taxon>Actinomycetota</taxon>
        <taxon>Actinomycetes</taxon>
        <taxon>Micromonosporales</taxon>
        <taxon>Micromonosporaceae</taxon>
        <taxon>Polymorphospora</taxon>
    </lineage>
</organism>
<feature type="region of interest" description="Disordered" evidence="1">
    <location>
        <begin position="1"/>
        <end position="27"/>
    </location>
</feature>
<name>A0ABV5CQ84_9ACTN</name>
<keyword evidence="3" id="KW-1185">Reference proteome</keyword>
<evidence type="ECO:0000256" key="1">
    <source>
        <dbReference type="SAM" id="MobiDB-lite"/>
    </source>
</evidence>
<dbReference type="Proteomes" id="UP001582793">
    <property type="component" value="Unassembled WGS sequence"/>
</dbReference>
<feature type="region of interest" description="Disordered" evidence="1">
    <location>
        <begin position="79"/>
        <end position="128"/>
    </location>
</feature>
<feature type="compositionally biased region" description="Low complexity" evidence="1">
    <location>
        <begin position="18"/>
        <end position="27"/>
    </location>
</feature>
<dbReference type="RefSeq" id="WP_375734327.1">
    <property type="nucleotide sequence ID" value="NZ_JBCGDC010000030.1"/>
</dbReference>
<feature type="compositionally biased region" description="Basic residues" evidence="1">
    <location>
        <begin position="1"/>
        <end position="17"/>
    </location>
</feature>
<evidence type="ECO:0000313" key="3">
    <source>
        <dbReference type="Proteomes" id="UP001582793"/>
    </source>
</evidence>
<comment type="caution">
    <text evidence="2">The sequence shown here is derived from an EMBL/GenBank/DDBJ whole genome shotgun (WGS) entry which is preliminary data.</text>
</comment>
<sequence length="128" mass="13059">MAAKRSTRKSGSHRRARPAGAAVVAAPPDLPALDALNAVDGRLPLPPDDRPVAGEAFAVPVDRDRIGAAELAATVEAAASAAEPVEADQPAARPVGPRSGPPPRNGNPFAGGRGRGAVSARRYAFRRS</sequence>
<accession>A0ABV5CQ84</accession>
<evidence type="ECO:0000313" key="2">
    <source>
        <dbReference type="EMBL" id="MFB6394080.1"/>
    </source>
</evidence>